<evidence type="ECO:0000313" key="8">
    <source>
        <dbReference type="EMBL" id="KOF14222.1"/>
    </source>
</evidence>
<dbReference type="EMBL" id="LGAP01000029">
    <property type="protein sequence ID" value="KOF14222.1"/>
    <property type="molecule type" value="Genomic_DNA"/>
</dbReference>
<dbReference type="PROSITE" id="PS50983">
    <property type="entry name" value="FE_B12_PBP"/>
    <property type="match status" value="1"/>
</dbReference>
<dbReference type="GO" id="GO:1901678">
    <property type="term" value="P:iron coordination entity transport"/>
    <property type="evidence" value="ECO:0007669"/>
    <property type="project" value="UniProtKB-ARBA"/>
</dbReference>
<evidence type="ECO:0000259" key="7">
    <source>
        <dbReference type="PROSITE" id="PS50983"/>
    </source>
</evidence>
<dbReference type="InterPro" id="IPR002491">
    <property type="entry name" value="ABC_transptr_periplasmic_BD"/>
</dbReference>
<sequence>MRKIVMNISLFSNGLRSVAVAAVLALAPAASAETLKIEHSSGVTDVEKNPKTVLVYDFGMLETLDMLGVAVAGVPGSAIPPALEKYKSDDFPKIGTLFEPDYEAVNAAEPDLIIVGGRSQSKYAELAKLAPTIDLTSDDKDLIGSVKKNAAILGLIFGKEVEIKAASDKLDGSIEKLRGVAKGAGSGLVLLTTGGKISAYGKGSRFGEIHDIFGVEPADPKLQVATHGQAVSYEYILETNPDWIFVVDRDAAIGQEGQPAAALLDNELVRQTKAWKNERVIYLDSAKLYLTSSGLKSEQDIVDQLTEALSKK</sequence>
<comment type="similarity">
    <text evidence="2">Belongs to the bacterial solute-binding protein 8 family.</text>
</comment>
<dbReference type="CDD" id="cd01140">
    <property type="entry name" value="FatB"/>
    <property type="match status" value="1"/>
</dbReference>
<organism evidence="8 9">
    <name type="scientific">Ensifer adhaerens</name>
    <name type="common">Sinorhizobium morelense</name>
    <dbReference type="NCBI Taxonomy" id="106592"/>
    <lineage>
        <taxon>Bacteria</taxon>
        <taxon>Pseudomonadati</taxon>
        <taxon>Pseudomonadota</taxon>
        <taxon>Alphaproteobacteria</taxon>
        <taxon>Hyphomicrobiales</taxon>
        <taxon>Rhizobiaceae</taxon>
        <taxon>Sinorhizobium/Ensifer group</taxon>
        <taxon>Ensifer</taxon>
    </lineage>
</organism>
<dbReference type="Gene3D" id="3.40.50.1980">
    <property type="entry name" value="Nitrogenase molybdenum iron protein domain"/>
    <property type="match status" value="2"/>
</dbReference>
<dbReference type="AlphaFoldDB" id="A0A0L8BHS1"/>
<dbReference type="PANTHER" id="PTHR30532">
    <property type="entry name" value="IRON III DICITRATE-BINDING PERIPLASMIC PROTEIN"/>
    <property type="match status" value="1"/>
</dbReference>
<comment type="caution">
    <text evidence="8">The sequence shown here is derived from an EMBL/GenBank/DDBJ whole genome shotgun (WGS) entry which is preliminary data.</text>
</comment>
<evidence type="ECO:0000256" key="5">
    <source>
        <dbReference type="ARBA" id="ARBA00022729"/>
    </source>
</evidence>
<evidence type="ECO:0000313" key="9">
    <source>
        <dbReference type="Proteomes" id="UP000037425"/>
    </source>
</evidence>
<dbReference type="Pfam" id="PF01497">
    <property type="entry name" value="Peripla_BP_2"/>
    <property type="match status" value="1"/>
</dbReference>
<feature type="signal peptide" evidence="6">
    <location>
        <begin position="1"/>
        <end position="32"/>
    </location>
</feature>
<dbReference type="PANTHER" id="PTHR30532:SF28">
    <property type="entry name" value="PETROBACTIN-BINDING PROTEIN YCLQ"/>
    <property type="match status" value="1"/>
</dbReference>
<keyword evidence="3" id="KW-0813">Transport</keyword>
<feature type="domain" description="Fe/B12 periplasmic-binding" evidence="7">
    <location>
        <begin position="52"/>
        <end position="312"/>
    </location>
</feature>
<dbReference type="GO" id="GO:0030288">
    <property type="term" value="C:outer membrane-bounded periplasmic space"/>
    <property type="evidence" value="ECO:0007669"/>
    <property type="project" value="TreeGrafter"/>
</dbReference>
<dbReference type="SUPFAM" id="SSF53807">
    <property type="entry name" value="Helical backbone' metal receptor"/>
    <property type="match status" value="1"/>
</dbReference>
<dbReference type="InterPro" id="IPR051313">
    <property type="entry name" value="Bact_iron-sidero_bind"/>
</dbReference>
<gene>
    <name evidence="8" type="ORF">AC244_28385</name>
</gene>
<protein>
    <submittedName>
        <fullName evidence="8">Iron ABC transporter substrate-binding protein</fullName>
    </submittedName>
</protein>
<comment type="subcellular location">
    <subcellularLocation>
        <location evidence="1">Cell envelope</location>
    </subcellularLocation>
</comment>
<evidence type="ECO:0000256" key="3">
    <source>
        <dbReference type="ARBA" id="ARBA00022448"/>
    </source>
</evidence>
<proteinExistence type="inferred from homology"/>
<keyword evidence="5 6" id="KW-0732">Signal</keyword>
<evidence type="ECO:0000256" key="1">
    <source>
        <dbReference type="ARBA" id="ARBA00004196"/>
    </source>
</evidence>
<dbReference type="InterPro" id="IPR033870">
    <property type="entry name" value="FatB"/>
</dbReference>
<dbReference type="PATRIC" id="fig|106592.7.peg.4488"/>
<dbReference type="Proteomes" id="UP000037425">
    <property type="component" value="Unassembled WGS sequence"/>
</dbReference>
<accession>A0A0L8BHS1</accession>
<reference evidence="9" key="1">
    <citation type="submission" date="2015-07" db="EMBL/GenBank/DDBJ databases">
        <title>Whole genome sequence of an Ensifer adhaerens strain isolated from a cave pool in the Wind Cave National Park.</title>
        <authorList>
            <person name="Eng W.W.H."/>
            <person name="Gan H.M."/>
            <person name="Barton H.A."/>
            <person name="Savka M.A."/>
        </authorList>
    </citation>
    <scope>NUCLEOTIDE SEQUENCE [LARGE SCALE GENOMIC DNA]</scope>
    <source>
        <strain evidence="9">SD006</strain>
    </source>
</reference>
<feature type="chain" id="PRO_5005580998" evidence="6">
    <location>
        <begin position="33"/>
        <end position="312"/>
    </location>
</feature>
<evidence type="ECO:0000256" key="4">
    <source>
        <dbReference type="ARBA" id="ARBA00022496"/>
    </source>
</evidence>
<name>A0A0L8BHS1_ENSAD</name>
<keyword evidence="4" id="KW-0408">Iron</keyword>
<keyword evidence="4" id="KW-0410">Iron transport</keyword>
<keyword evidence="4" id="KW-0406">Ion transport</keyword>
<evidence type="ECO:0000256" key="2">
    <source>
        <dbReference type="ARBA" id="ARBA00008814"/>
    </source>
</evidence>
<evidence type="ECO:0000256" key="6">
    <source>
        <dbReference type="SAM" id="SignalP"/>
    </source>
</evidence>